<dbReference type="SUPFAM" id="SSF53448">
    <property type="entry name" value="Nucleotide-diphospho-sugar transferases"/>
    <property type="match status" value="1"/>
</dbReference>
<dbReference type="PANTHER" id="PTHR48090">
    <property type="entry name" value="UNDECAPRENYL-PHOSPHATE 4-DEOXY-4-FORMAMIDO-L-ARABINOSE TRANSFERASE-RELATED"/>
    <property type="match status" value="1"/>
</dbReference>
<keyword evidence="7 9" id="KW-1133">Transmembrane helix</keyword>
<dbReference type="InterPro" id="IPR029044">
    <property type="entry name" value="Nucleotide-diphossugar_trans"/>
</dbReference>
<feature type="domain" description="GtrA/DPMS transmembrane" evidence="11">
    <location>
        <begin position="245"/>
        <end position="329"/>
    </location>
</feature>
<sequence length="329" mass="36698">MTKLTSLTIFFPAYNEEKNIKNAVIQAIEIGKKISQNENYEVIVINDGSTDSTAAIVNTLSANNPKVKLITHGVNQGYGGALMTGFTNATKDWVFFSDSDGQFDLSELETFLPHTDTKSVIIGYRIKRNDPPVRLLNAKAWNFLNRFSFGLIVKDIDCAFKLFKRESLQKVLPEMHSRGAMISAELLIRLQRAGFNFVEVGVNHFSRTAGSPTGAKPSVIYRAFRELAQVYRGDLGAQWVKQVIKFLLVGAMNTTLDLIVYLILARFVPFFSLHKVWAKGVSFIAGITNSFIFNRAWTFRSEVSLSSFVPFIIVGIASLAINTGVMYVL</sequence>
<evidence type="ECO:0000256" key="4">
    <source>
        <dbReference type="ARBA" id="ARBA00022679"/>
    </source>
</evidence>
<evidence type="ECO:0000256" key="6">
    <source>
        <dbReference type="ARBA" id="ARBA00022985"/>
    </source>
</evidence>
<dbReference type="Pfam" id="PF00535">
    <property type="entry name" value="Glycos_transf_2"/>
    <property type="match status" value="1"/>
</dbReference>
<accession>A0A2M7X4C0</accession>
<proteinExistence type="predicted"/>
<dbReference type="InterPro" id="IPR007267">
    <property type="entry name" value="GtrA_DPMS_TM"/>
</dbReference>
<name>A0A2M7X4C0_UNCKA</name>
<evidence type="ECO:0000313" key="12">
    <source>
        <dbReference type="EMBL" id="PJA40959.1"/>
    </source>
</evidence>
<dbReference type="GO" id="GO:0099621">
    <property type="term" value="F:undecaprenyl-phosphate 4-deoxy-4-formamido-L-arabinose transferase activity"/>
    <property type="evidence" value="ECO:0007669"/>
    <property type="project" value="TreeGrafter"/>
</dbReference>
<dbReference type="Gene3D" id="3.90.550.10">
    <property type="entry name" value="Spore Coat Polysaccharide Biosynthesis Protein SpsA, Chain A"/>
    <property type="match status" value="1"/>
</dbReference>
<feature type="non-terminal residue" evidence="12">
    <location>
        <position position="329"/>
    </location>
</feature>
<evidence type="ECO:0008006" key="14">
    <source>
        <dbReference type="Google" id="ProtNLM"/>
    </source>
</evidence>
<gene>
    <name evidence="12" type="ORF">CO179_00925</name>
</gene>
<dbReference type="CDD" id="cd04179">
    <property type="entry name" value="DPM_DPG-synthase_like"/>
    <property type="match status" value="1"/>
</dbReference>
<dbReference type="Proteomes" id="UP000231195">
    <property type="component" value="Unassembled WGS sequence"/>
</dbReference>
<comment type="subcellular location">
    <subcellularLocation>
        <location evidence="1">Membrane</location>
        <topology evidence="1">Multi-pass membrane protein</topology>
    </subcellularLocation>
</comment>
<evidence type="ECO:0000256" key="1">
    <source>
        <dbReference type="ARBA" id="ARBA00004141"/>
    </source>
</evidence>
<evidence type="ECO:0000313" key="13">
    <source>
        <dbReference type="Proteomes" id="UP000231195"/>
    </source>
</evidence>
<feature type="transmembrane region" description="Helical" evidence="9">
    <location>
        <begin position="246"/>
        <end position="264"/>
    </location>
</feature>
<keyword evidence="4" id="KW-0808">Transferase</keyword>
<evidence type="ECO:0000256" key="8">
    <source>
        <dbReference type="ARBA" id="ARBA00023136"/>
    </source>
</evidence>
<keyword evidence="5 9" id="KW-0812">Transmembrane</keyword>
<keyword evidence="8 9" id="KW-0472">Membrane</keyword>
<evidence type="ECO:0000256" key="7">
    <source>
        <dbReference type="ARBA" id="ARBA00022989"/>
    </source>
</evidence>
<dbReference type="EMBL" id="PFWZ01000044">
    <property type="protein sequence ID" value="PJA40959.1"/>
    <property type="molecule type" value="Genomic_DNA"/>
</dbReference>
<evidence type="ECO:0000259" key="11">
    <source>
        <dbReference type="Pfam" id="PF04138"/>
    </source>
</evidence>
<keyword evidence="6" id="KW-0448">Lipopolysaccharide biosynthesis</keyword>
<evidence type="ECO:0000259" key="10">
    <source>
        <dbReference type="Pfam" id="PF00535"/>
    </source>
</evidence>
<dbReference type="Pfam" id="PF04138">
    <property type="entry name" value="GtrA_DPMS_TM"/>
    <property type="match status" value="1"/>
</dbReference>
<evidence type="ECO:0000256" key="2">
    <source>
        <dbReference type="ARBA" id="ARBA00022475"/>
    </source>
</evidence>
<dbReference type="InterPro" id="IPR001173">
    <property type="entry name" value="Glyco_trans_2-like"/>
</dbReference>
<feature type="transmembrane region" description="Helical" evidence="9">
    <location>
        <begin position="308"/>
        <end position="328"/>
    </location>
</feature>
<evidence type="ECO:0000256" key="3">
    <source>
        <dbReference type="ARBA" id="ARBA00022676"/>
    </source>
</evidence>
<organism evidence="12 13">
    <name type="scientific">candidate division WWE3 bacterium CG_4_9_14_3_um_filter_39_7</name>
    <dbReference type="NCBI Taxonomy" id="1975080"/>
    <lineage>
        <taxon>Bacteria</taxon>
        <taxon>Katanobacteria</taxon>
    </lineage>
</organism>
<dbReference type="GO" id="GO:0005886">
    <property type="term" value="C:plasma membrane"/>
    <property type="evidence" value="ECO:0007669"/>
    <property type="project" value="TreeGrafter"/>
</dbReference>
<keyword evidence="3" id="KW-0328">Glycosyltransferase</keyword>
<dbReference type="PANTHER" id="PTHR48090:SF3">
    <property type="entry name" value="UNDECAPRENYL-PHOSPHATE 4-DEOXY-4-FORMAMIDO-L-ARABINOSE TRANSFERASE"/>
    <property type="match status" value="1"/>
</dbReference>
<protein>
    <recommendedName>
        <fullName evidence="14">Glycosyltransferase 2-like domain-containing protein</fullName>
    </recommendedName>
</protein>
<dbReference type="GO" id="GO:0009103">
    <property type="term" value="P:lipopolysaccharide biosynthetic process"/>
    <property type="evidence" value="ECO:0007669"/>
    <property type="project" value="UniProtKB-KW"/>
</dbReference>
<evidence type="ECO:0000256" key="9">
    <source>
        <dbReference type="SAM" id="Phobius"/>
    </source>
</evidence>
<dbReference type="InterPro" id="IPR050256">
    <property type="entry name" value="Glycosyltransferase_2"/>
</dbReference>
<feature type="domain" description="Glycosyltransferase 2-like" evidence="10">
    <location>
        <begin position="8"/>
        <end position="171"/>
    </location>
</feature>
<dbReference type="AlphaFoldDB" id="A0A2M7X4C0"/>
<feature type="transmembrane region" description="Helical" evidence="9">
    <location>
        <begin position="276"/>
        <end position="296"/>
    </location>
</feature>
<keyword evidence="2" id="KW-1003">Cell membrane</keyword>
<evidence type="ECO:0000256" key="5">
    <source>
        <dbReference type="ARBA" id="ARBA00022692"/>
    </source>
</evidence>
<reference evidence="13" key="1">
    <citation type="submission" date="2017-09" db="EMBL/GenBank/DDBJ databases">
        <title>Depth-based differentiation of microbial function through sediment-hosted aquifers and enrichment of novel symbionts in the deep terrestrial subsurface.</title>
        <authorList>
            <person name="Probst A.J."/>
            <person name="Ladd B."/>
            <person name="Jarett J.K."/>
            <person name="Geller-Mcgrath D.E."/>
            <person name="Sieber C.M.K."/>
            <person name="Emerson J.B."/>
            <person name="Anantharaman K."/>
            <person name="Thomas B.C."/>
            <person name="Malmstrom R."/>
            <person name="Stieglmeier M."/>
            <person name="Klingl A."/>
            <person name="Woyke T."/>
            <person name="Ryan C.M."/>
            <person name="Banfield J.F."/>
        </authorList>
    </citation>
    <scope>NUCLEOTIDE SEQUENCE [LARGE SCALE GENOMIC DNA]</scope>
</reference>
<comment type="caution">
    <text evidence="12">The sequence shown here is derived from an EMBL/GenBank/DDBJ whole genome shotgun (WGS) entry which is preliminary data.</text>
</comment>